<evidence type="ECO:0000313" key="4">
    <source>
        <dbReference type="Proteomes" id="UP000029736"/>
    </source>
</evidence>
<protein>
    <recommendedName>
        <fullName evidence="2">Methyltransferase domain-containing protein</fullName>
    </recommendedName>
</protein>
<dbReference type="RefSeq" id="WP_044220664.1">
    <property type="nucleotide sequence ID" value="NZ_JBKAGJ010000012.1"/>
</dbReference>
<dbReference type="Gene3D" id="3.40.50.150">
    <property type="entry name" value="Vaccinia Virus protein VP39"/>
    <property type="match status" value="1"/>
</dbReference>
<feature type="region of interest" description="Disordered" evidence="1">
    <location>
        <begin position="100"/>
        <end position="125"/>
    </location>
</feature>
<organism evidence="3 4">
    <name type="scientific">Phaeodactylibacter xiamenensis</name>
    <dbReference type="NCBI Taxonomy" id="1524460"/>
    <lineage>
        <taxon>Bacteria</taxon>
        <taxon>Pseudomonadati</taxon>
        <taxon>Bacteroidota</taxon>
        <taxon>Saprospiria</taxon>
        <taxon>Saprospirales</taxon>
        <taxon>Haliscomenobacteraceae</taxon>
        <taxon>Phaeodactylibacter</taxon>
    </lineage>
</organism>
<dbReference type="GO" id="GO:0005737">
    <property type="term" value="C:cytoplasm"/>
    <property type="evidence" value="ECO:0007669"/>
    <property type="project" value="TreeGrafter"/>
</dbReference>
<evidence type="ECO:0000259" key="2">
    <source>
        <dbReference type="Pfam" id="PF13679"/>
    </source>
</evidence>
<dbReference type="PANTHER" id="PTHR13369">
    <property type="match status" value="1"/>
</dbReference>
<feature type="domain" description="Methyltransferase" evidence="2">
    <location>
        <begin position="156"/>
        <end position="292"/>
    </location>
</feature>
<comment type="caution">
    <text evidence="3">The sequence shown here is derived from an EMBL/GenBank/DDBJ whole genome shotgun (WGS) entry which is preliminary data.</text>
</comment>
<dbReference type="SUPFAM" id="SSF53335">
    <property type="entry name" value="S-adenosyl-L-methionine-dependent methyltransferases"/>
    <property type="match status" value="1"/>
</dbReference>
<evidence type="ECO:0000256" key="1">
    <source>
        <dbReference type="SAM" id="MobiDB-lite"/>
    </source>
</evidence>
<accession>A0A098S6G7</accession>
<proteinExistence type="predicted"/>
<gene>
    <name evidence="3" type="ORF">IX84_12640</name>
</gene>
<dbReference type="Pfam" id="PF13679">
    <property type="entry name" value="Methyltransf_32"/>
    <property type="match status" value="1"/>
</dbReference>
<dbReference type="Proteomes" id="UP000029736">
    <property type="component" value="Unassembled WGS sequence"/>
</dbReference>
<dbReference type="AlphaFoldDB" id="A0A098S6G7"/>
<name>A0A098S6G7_9BACT</name>
<dbReference type="InterPro" id="IPR025714">
    <property type="entry name" value="Methyltranfer_dom"/>
</dbReference>
<dbReference type="EMBL" id="JPOS01000029">
    <property type="protein sequence ID" value="KGE87959.1"/>
    <property type="molecule type" value="Genomic_DNA"/>
</dbReference>
<dbReference type="InterPro" id="IPR029063">
    <property type="entry name" value="SAM-dependent_MTases_sf"/>
</dbReference>
<dbReference type="OrthoDB" id="5502211at2"/>
<sequence>MEAKETFLQHLQRSLSQGTFVKLTLSKPGGADKSFKNVYARLIELKGAPQVSFTLRYSTRDITKNHPPEEAVPMIGLWLGEDFLNADLLTTEADYSLQYNRKRKPRLHQRQASKAAPPPKAHNKPKQYFIEASGNAYLQAMGITTAEGKVRADGQRKFRQINKYIEIVDSLLQQHGDFPRQPHIVDMGSGKGYLTFALYDHLVNNRGWQPSITGIELRENLVGFGNELAPKVGFTGLQFRAQDIFEYEPERIDMLIALHACDIATDIAIAKGVQAGAEIIIVAPCCHKQVRKAMQPTEGLQPMLRHGILQERQAELVTDGIRALLMEDRGYETKVFEFVSTEHTPKNLMIVGIKGRRNASALAEVERIKSDFGVGEHYLQGLLDR</sequence>
<evidence type="ECO:0000313" key="3">
    <source>
        <dbReference type="EMBL" id="KGE87959.1"/>
    </source>
</evidence>
<keyword evidence="4" id="KW-1185">Reference proteome</keyword>
<dbReference type="PANTHER" id="PTHR13369:SF3">
    <property type="entry name" value="METHYLTRANSFERASE DOMAIN-CONTAINING PROTEIN"/>
    <property type="match status" value="1"/>
</dbReference>
<dbReference type="STRING" id="1524460.IX84_12640"/>
<reference evidence="3 4" key="1">
    <citation type="journal article" date="2014" name="Int. J. Syst. Evol. Microbiol.">
        <title>Phaeodactylibacter xiamenensis gen. nov., sp. nov., a member of the family Saprospiraceae isolated from the marine alga Phaeodactylum tricornutum.</title>
        <authorList>
            <person name="Chen Z.Jr."/>
            <person name="Lei X."/>
            <person name="Lai Q."/>
            <person name="Li Y."/>
            <person name="Zhang B."/>
            <person name="Zhang J."/>
            <person name="Zhang H."/>
            <person name="Yang L."/>
            <person name="Zheng W."/>
            <person name="Tian Y."/>
            <person name="Yu Z."/>
            <person name="Xu H.Jr."/>
            <person name="Zheng T."/>
        </authorList>
    </citation>
    <scope>NUCLEOTIDE SEQUENCE [LARGE SCALE GENOMIC DNA]</scope>
    <source>
        <strain evidence="3 4">KD52</strain>
    </source>
</reference>
<feature type="compositionally biased region" description="Basic residues" evidence="1">
    <location>
        <begin position="100"/>
        <end position="111"/>
    </location>
</feature>